<reference evidence="2 3" key="1">
    <citation type="submission" date="2018-11" db="EMBL/GenBank/DDBJ databases">
        <title>Genomic Encyclopedia of Type Strains, Phase IV (KMG-IV): sequencing the most valuable type-strain genomes for metagenomic binning, comparative biology and taxonomic classification.</title>
        <authorList>
            <person name="Goeker M."/>
        </authorList>
    </citation>
    <scope>NUCLEOTIDE SEQUENCE [LARGE SCALE GENOMIC DNA]</scope>
    <source>
        <strain evidence="2 3">DSM 16974</strain>
    </source>
</reference>
<evidence type="ECO:0000256" key="1">
    <source>
        <dbReference type="SAM" id="MobiDB-lite"/>
    </source>
</evidence>
<accession>A0A3N1NQD8</accession>
<feature type="compositionally biased region" description="Basic and acidic residues" evidence="1">
    <location>
        <begin position="34"/>
        <end position="43"/>
    </location>
</feature>
<dbReference type="AlphaFoldDB" id="A0A3N1NQD8"/>
<name>A0A3N1NQD8_9GAMM</name>
<gene>
    <name evidence="2" type="ORF">EDC38_2641</name>
</gene>
<dbReference type="EMBL" id="RJUK01000002">
    <property type="protein sequence ID" value="ROQ18415.1"/>
    <property type="molecule type" value="Genomic_DNA"/>
</dbReference>
<protein>
    <submittedName>
        <fullName evidence="2">Uncharacterized protein</fullName>
    </submittedName>
</protein>
<evidence type="ECO:0000313" key="3">
    <source>
        <dbReference type="Proteomes" id="UP000273643"/>
    </source>
</evidence>
<evidence type="ECO:0000313" key="2">
    <source>
        <dbReference type="EMBL" id="ROQ18415.1"/>
    </source>
</evidence>
<organism evidence="2 3">
    <name type="scientific">Marinimicrobium koreense</name>
    <dbReference type="NCBI Taxonomy" id="306545"/>
    <lineage>
        <taxon>Bacteria</taxon>
        <taxon>Pseudomonadati</taxon>
        <taxon>Pseudomonadota</taxon>
        <taxon>Gammaproteobacteria</taxon>
        <taxon>Cellvibrionales</taxon>
        <taxon>Cellvibrionaceae</taxon>
        <taxon>Marinimicrobium</taxon>
    </lineage>
</organism>
<feature type="region of interest" description="Disordered" evidence="1">
    <location>
        <begin position="1"/>
        <end position="43"/>
    </location>
</feature>
<sequence>MLAGFEQLLPVSSGRVLDIGHTPGSRYRSKKSGHKEPLPQEES</sequence>
<keyword evidence="3" id="KW-1185">Reference proteome</keyword>
<comment type="caution">
    <text evidence="2">The sequence shown here is derived from an EMBL/GenBank/DDBJ whole genome shotgun (WGS) entry which is preliminary data.</text>
</comment>
<dbReference type="Proteomes" id="UP000273643">
    <property type="component" value="Unassembled WGS sequence"/>
</dbReference>
<proteinExistence type="predicted"/>